<dbReference type="AlphaFoldDB" id="A0A5C5VAN8"/>
<name>A0A5C5VAN8_9PLAN</name>
<organism evidence="1 2">
    <name type="scientific">Thalassoglobus neptunius</name>
    <dbReference type="NCBI Taxonomy" id="1938619"/>
    <lineage>
        <taxon>Bacteria</taxon>
        <taxon>Pseudomonadati</taxon>
        <taxon>Planctomycetota</taxon>
        <taxon>Planctomycetia</taxon>
        <taxon>Planctomycetales</taxon>
        <taxon>Planctomycetaceae</taxon>
        <taxon>Thalassoglobus</taxon>
    </lineage>
</organism>
<accession>A0A5C5VAN8</accession>
<reference evidence="1 2" key="1">
    <citation type="submission" date="2019-02" db="EMBL/GenBank/DDBJ databases">
        <title>Deep-cultivation of Planctomycetes and their phenomic and genomic characterization uncovers novel biology.</title>
        <authorList>
            <person name="Wiegand S."/>
            <person name="Jogler M."/>
            <person name="Boedeker C."/>
            <person name="Pinto D."/>
            <person name="Vollmers J."/>
            <person name="Rivas-Marin E."/>
            <person name="Kohn T."/>
            <person name="Peeters S.H."/>
            <person name="Heuer A."/>
            <person name="Rast P."/>
            <person name="Oberbeckmann S."/>
            <person name="Bunk B."/>
            <person name="Jeske O."/>
            <person name="Meyerdierks A."/>
            <person name="Storesund J.E."/>
            <person name="Kallscheuer N."/>
            <person name="Luecker S."/>
            <person name="Lage O.M."/>
            <person name="Pohl T."/>
            <person name="Merkel B.J."/>
            <person name="Hornburger P."/>
            <person name="Mueller R.-W."/>
            <person name="Bruemmer F."/>
            <person name="Labrenz M."/>
            <person name="Spormann A.M."/>
            <person name="Op Den Camp H."/>
            <person name="Overmann J."/>
            <person name="Amann R."/>
            <person name="Jetten M.S.M."/>
            <person name="Mascher T."/>
            <person name="Medema M.H."/>
            <person name="Devos D.P."/>
            <person name="Kaster A.-K."/>
            <person name="Ovreas L."/>
            <person name="Rohde M."/>
            <person name="Galperin M.Y."/>
            <person name="Jogler C."/>
        </authorList>
    </citation>
    <scope>NUCLEOTIDE SEQUENCE [LARGE SCALE GENOMIC DNA]</scope>
    <source>
        <strain evidence="1 2">KOR42</strain>
    </source>
</reference>
<dbReference type="Proteomes" id="UP000317243">
    <property type="component" value="Unassembled WGS sequence"/>
</dbReference>
<evidence type="ECO:0000313" key="1">
    <source>
        <dbReference type="EMBL" id="TWT35043.1"/>
    </source>
</evidence>
<evidence type="ECO:0000313" key="2">
    <source>
        <dbReference type="Proteomes" id="UP000317243"/>
    </source>
</evidence>
<proteinExistence type="predicted"/>
<comment type="caution">
    <text evidence="1">The sequence shown here is derived from an EMBL/GenBank/DDBJ whole genome shotgun (WGS) entry which is preliminary data.</text>
</comment>
<dbReference type="EMBL" id="SIHI01000076">
    <property type="protein sequence ID" value="TWT35043.1"/>
    <property type="molecule type" value="Genomic_DNA"/>
</dbReference>
<protein>
    <submittedName>
        <fullName evidence="1">Uncharacterized protein</fullName>
    </submittedName>
</protein>
<sequence>MHWKEQHALIVCAFDDVFFFVNHHAVASDEFSASPFFDSAVDLHFPVLNELFSLSSGVDGTTKFEKVVEPNMVWGDRGIVGHGTLFGGAKDFSGEGN</sequence>
<keyword evidence="2" id="KW-1185">Reference proteome</keyword>
<gene>
    <name evidence="1" type="ORF">KOR42_52800</name>
</gene>